<dbReference type="Pfam" id="PF15780">
    <property type="entry name" value="ASH"/>
    <property type="match status" value="1"/>
</dbReference>
<dbReference type="GO" id="GO:0005737">
    <property type="term" value="C:cytoplasm"/>
    <property type="evidence" value="ECO:0007669"/>
    <property type="project" value="UniProtKB-SubCell"/>
</dbReference>
<dbReference type="Pfam" id="PF25021">
    <property type="entry name" value="TEN_NHL"/>
    <property type="match status" value="2"/>
</dbReference>
<feature type="compositionally biased region" description="Low complexity" evidence="5">
    <location>
        <begin position="487"/>
        <end position="499"/>
    </location>
</feature>
<dbReference type="RefSeq" id="WP_068412853.1">
    <property type="nucleotide sequence ID" value="NZ_LRDB01000004.1"/>
</dbReference>
<evidence type="ECO:0000256" key="1">
    <source>
        <dbReference type="ARBA" id="ARBA00004496"/>
    </source>
</evidence>
<dbReference type="Gene3D" id="2.40.10.500">
    <property type="match status" value="1"/>
</dbReference>
<dbReference type="Pfam" id="PF18962">
    <property type="entry name" value="Por_Secre_tail"/>
    <property type="match status" value="1"/>
</dbReference>
<dbReference type="Pfam" id="PF19078">
    <property type="entry name" value="Big_12"/>
    <property type="match status" value="1"/>
</dbReference>
<feature type="domain" description="Cadherin" evidence="6">
    <location>
        <begin position="670"/>
        <end position="785"/>
    </location>
</feature>
<proteinExistence type="predicted"/>
<evidence type="ECO:0000256" key="4">
    <source>
        <dbReference type="PROSITE-ProRule" id="PRU00504"/>
    </source>
</evidence>
<dbReference type="SMART" id="SM00112">
    <property type="entry name" value="CA"/>
    <property type="match status" value="12"/>
</dbReference>
<dbReference type="InterPro" id="IPR031549">
    <property type="entry name" value="ASH"/>
</dbReference>
<dbReference type="Pfam" id="PF01436">
    <property type="entry name" value="NHL"/>
    <property type="match status" value="4"/>
</dbReference>
<dbReference type="InterPro" id="IPR006644">
    <property type="entry name" value="Cadg"/>
</dbReference>
<dbReference type="NCBIfam" id="TIGR04183">
    <property type="entry name" value="Por_Secre_tail"/>
    <property type="match status" value="1"/>
</dbReference>
<dbReference type="Pfam" id="PF17963">
    <property type="entry name" value="Big_9"/>
    <property type="match status" value="1"/>
</dbReference>
<dbReference type="PANTHER" id="PTHR13833">
    <property type="match status" value="1"/>
</dbReference>
<feature type="repeat" description="NHL" evidence="4">
    <location>
        <begin position="1736"/>
        <end position="1766"/>
    </location>
</feature>
<feature type="repeat" description="NHL" evidence="4">
    <location>
        <begin position="1576"/>
        <end position="1607"/>
    </location>
</feature>
<evidence type="ECO:0000256" key="2">
    <source>
        <dbReference type="ARBA" id="ARBA00022490"/>
    </source>
</evidence>
<protein>
    <recommendedName>
        <fullName evidence="6">Cadherin domain-containing protein</fullName>
    </recommendedName>
</protein>
<name>A0A150XTZ4_9BACT</name>
<dbReference type="Pfam" id="PF05345">
    <property type="entry name" value="He_PIG"/>
    <property type="match status" value="1"/>
</dbReference>
<dbReference type="InterPro" id="IPR044048">
    <property type="entry name" value="Big_12"/>
</dbReference>
<feature type="domain" description="Cadherin" evidence="6">
    <location>
        <begin position="2359"/>
        <end position="2431"/>
    </location>
</feature>
<dbReference type="PROSITE" id="PS50268">
    <property type="entry name" value="CADHERIN_2"/>
    <property type="match status" value="10"/>
</dbReference>
<dbReference type="STRING" id="296218.AWN68_15320"/>
<feature type="domain" description="Cadherin" evidence="6">
    <location>
        <begin position="172"/>
        <end position="273"/>
    </location>
</feature>
<feature type="domain" description="Cadherin" evidence="6">
    <location>
        <begin position="804"/>
        <end position="886"/>
    </location>
</feature>
<gene>
    <name evidence="7" type="ORF">AWN68_15320</name>
</gene>
<dbReference type="InterPro" id="IPR002126">
    <property type="entry name" value="Cadherin-like_dom"/>
</dbReference>
<accession>A0A150XTZ4</accession>
<comment type="caution">
    <text evidence="7">The sequence shown here is derived from an EMBL/GenBank/DDBJ whole genome shotgun (WGS) entry which is preliminary data.</text>
</comment>
<dbReference type="GO" id="GO:0007156">
    <property type="term" value="P:homophilic cell adhesion via plasma membrane adhesion molecules"/>
    <property type="evidence" value="ECO:0007669"/>
    <property type="project" value="InterPro"/>
</dbReference>
<evidence type="ECO:0000259" key="6">
    <source>
        <dbReference type="PROSITE" id="PS50268"/>
    </source>
</evidence>
<dbReference type="InterPro" id="IPR011042">
    <property type="entry name" value="6-blade_b-propeller_TolB-like"/>
</dbReference>
<keyword evidence="2" id="KW-0963">Cytoplasm</keyword>
<feature type="domain" description="Cadherin" evidence="6">
    <location>
        <begin position="2900"/>
        <end position="3029"/>
    </location>
</feature>
<keyword evidence="8" id="KW-1185">Reference proteome</keyword>
<dbReference type="PRINTS" id="PR00205">
    <property type="entry name" value="CADHERIN"/>
</dbReference>
<dbReference type="Gene3D" id="2.60.40.60">
    <property type="entry name" value="Cadherins"/>
    <property type="match status" value="12"/>
</dbReference>
<dbReference type="Gene3D" id="2.60.40.10">
    <property type="entry name" value="Immunoglobulins"/>
    <property type="match status" value="4"/>
</dbReference>
<dbReference type="CDD" id="cd11304">
    <property type="entry name" value="Cadherin_repeat"/>
    <property type="match status" value="11"/>
</dbReference>
<dbReference type="InterPro" id="IPR001258">
    <property type="entry name" value="NHL_repeat"/>
</dbReference>
<feature type="repeat" description="NHL" evidence="4">
    <location>
        <begin position="390"/>
        <end position="426"/>
    </location>
</feature>
<dbReference type="PANTHER" id="PTHR13833:SF71">
    <property type="entry name" value="NHL DOMAIN-CONTAINING PROTEIN"/>
    <property type="match status" value="1"/>
</dbReference>
<dbReference type="SMART" id="SM00736">
    <property type="entry name" value="CADG"/>
    <property type="match status" value="1"/>
</dbReference>
<feature type="domain" description="Cadherin" evidence="6">
    <location>
        <begin position="4431"/>
        <end position="4554"/>
    </location>
</feature>
<dbReference type="SUPFAM" id="SSF49313">
    <property type="entry name" value="Cadherin-like"/>
    <property type="match status" value="14"/>
</dbReference>
<reference evidence="7 8" key="1">
    <citation type="submission" date="2016-01" db="EMBL/GenBank/DDBJ databases">
        <title>Genome sequencing of Roseivirga echinicomitans KMM 6058.</title>
        <authorList>
            <person name="Selvaratnam C."/>
            <person name="Thevarajoo S."/>
            <person name="Goh K.M."/>
            <person name="Ee R."/>
            <person name="Chan K.-G."/>
            <person name="Chong C.S."/>
        </authorList>
    </citation>
    <scope>NUCLEOTIDE SEQUENCE [LARGE SCALE GENOMIC DNA]</scope>
    <source>
        <strain evidence="7 8">KMM 6058</strain>
    </source>
</reference>
<dbReference type="InterPro" id="IPR026444">
    <property type="entry name" value="Secre_tail"/>
</dbReference>
<feature type="repeat" description="NHL" evidence="4">
    <location>
        <begin position="502"/>
        <end position="533"/>
    </location>
</feature>
<dbReference type="CDD" id="cd14953">
    <property type="entry name" value="NHL_like_1"/>
    <property type="match status" value="2"/>
</dbReference>
<dbReference type="PROSITE" id="PS51125">
    <property type="entry name" value="NHL"/>
    <property type="match status" value="6"/>
</dbReference>
<dbReference type="InterPro" id="IPR015919">
    <property type="entry name" value="Cadherin-like_sf"/>
</dbReference>
<dbReference type="EMBL" id="LRDB01000004">
    <property type="protein sequence ID" value="KYG82210.1"/>
    <property type="molecule type" value="Genomic_DNA"/>
</dbReference>
<dbReference type="GO" id="GO:0016020">
    <property type="term" value="C:membrane"/>
    <property type="evidence" value="ECO:0007669"/>
    <property type="project" value="InterPro"/>
</dbReference>
<feature type="repeat" description="NHL" evidence="4">
    <location>
        <begin position="2488"/>
        <end position="2530"/>
    </location>
</feature>
<dbReference type="Proteomes" id="UP000075615">
    <property type="component" value="Unassembled WGS sequence"/>
</dbReference>
<evidence type="ECO:0000256" key="5">
    <source>
        <dbReference type="SAM" id="MobiDB-lite"/>
    </source>
</evidence>
<dbReference type="Gene3D" id="2.120.10.30">
    <property type="entry name" value="TolB, C-terminal domain"/>
    <property type="match status" value="11"/>
</dbReference>
<sequence length="4715" mass="500010">MARLLPIVKYSLLPLIFLLFSQKVYSQKLDWVSELKTLEYRNNVSLFVDDNLYSSAEKRLEVTVNDGLDPVFTSATTANFVENGTGTAYTAVATDSNPITYSLGTDKDESLFNIDATSGEVTFKSAPDFETPIDANTDNDYAIEVKASDGVNQINQTVTITVTDVDDTNPVFTSAATATFVENGTGTAYTAVANDVNTVTYSIDAGDDGDKFNIVGATGVVTFKSAPDFESPSDVGSDNTYLVRIIARDDVGNSSNQTVTITVTNVSDVNPTFTSTAVTTINDNATYIYAITTSDADGDAVTVTANTKPSWLNLTEGQAIVSTIAGSSALGSAEGTGTAAAFWDPRGIVVDAVGNIYVADQQNNRIRIIDTQGVVSTWVGSTSRGLVNGIGTEARFFLPSALAIDANGNIYVADSGNHTIRKISPSGVVTTLAGSFGSGADGTGTSALFNNPAGLAVDSEGNVYVSDDQNYSIRKITPEGVVTTLAGSGNRGSSNGTGTEAEFDNPRGLAVGPDGNIYLADRENNLIRKITPEGVVTTFVGSGNASFADGTGSEAEFYNPVDVVFDRAGNLYVLDQFNQRIRKVTAEGEVTTVAGSSFSPVISVDGIGTSASFYFGYHMTADQNGDLYVAQTHSIRKIEITEALLSGNPTDQLGTHSVVLDAADDNGGTAQQSFTITVLDAPPVFTSATTANFVENGTGTAYTAVATDFNPITYSLGTDKDESLFNIDPTSGEVTFKSAPDFETPIDANTDNDYAIEVKASDGLNEVSQNVSITITDVDEIAPVFTSTESVFFANKGTGVAYAATASDTNVIAFSLGSDNDEQLFDLNSSTGEVSFKSVPDFDNPADANSDNTYLVQVIANDGLQAASQIVSIKVLSLKFESAPILNISNTETYNYNVVVSASNGGSMVINGDNLPSWLTLKNQAEVTSTSGITNGVNTALTQDTNGDFYAVSNNQVLKIDGMGNVTVVAGSGDFAFADGTGINASFAVPTAITMGPDGNLYVADMRNSRIRKVTKEGVVTTFAGKGNTGFEVIDGPASQASFIWPSDLEFDSHGNLFVVDRRSHSIRKIDTNGDVSTVAGDGRKWYIDRGDGPTLSGLDGEFADGQGINAKFNAPLQLAIDGSDNIYVVDNGNYRIREISPTGLVSTVAGSTRGTNDGIGSSAQFDSPLSLELGLDGVIYVGDGNKIRGITNDGSVTTIAGGVTSGFADGIGTDAVFSGVSNILQANDGFLYIPDDANQKFRKFKIVDLLTGDPFEHVGDHQISLVATDANLESISQQFTLQVRDVITPFITEILRVNPVEEEIKSDNVAFLVKFNEKVLNVDASDFGISLNGADNVVTDISQDVFDETKYRVKVNVSKFGLVDLNLMPSTDITDFHGNELNNLVPTGLEETFLVQANNSPTIDSSPLLEVGDSELYKYELVINDLDFDSLTLIGTTLPSWLTLSIEYVVETLAGSESGFQDGVGNTAKFSNLGGITVDQFGNAFVTEYSSNNIRKITPLGDVSTFTQVIRRIPTAGGGSTSVMRPTSIMFSQDGDFYITTNRFGTIEKMNGKADRFTLAGSDPGYVDGTGATAQFRNPLGLAIDSEGNLIIADTDNHLIRKVSPSGVVSTFAGSTRGYQDGSKNVARFDMPTDVVIDKIGNIFIVDSGNNRIRKIDQSGNVTTFAGSSAGFADGLGQSAQFNSPLYIAVDPYNNLYVVDRFNHKVRKIDASGNVSTIAGSTSGFYDGSAEESKFNTLAGIAIDHAGNIIVADAGNSRIRKISKKYILSGSAIGQSGTHDVSLSLNDNNEGTVYQNFQIEINDVIAPIVTSPATISFTENATGTAYTVTATDTNTITYSLGTNNDEALFNINAGVITFNTPPDFEAPLDANTDNAYVIEVGASDGVNQVNQTVTITVTDVDDTNPVFTSLITASFAENGTGVAYTAVATDTNTLSYSLGACNDENLFNINAATGEVTFKSSPDFESATDSDSDNTYVIEIRVSDGINEVSQTVIVSVADSNDPPLLTGNGRDFTYTEAFQSGISTLLFENISVSTVEPDQLITSFSIELTNIAAFPNAGSFESFDGSTIWLSNSRGTTQNNGLEMRREVISGVNTMTFTKESGITTDVFNTILNNVKYNYAGRDPDVENVRTFVLKTIQDNGSNEADNNTGTFAITSNVTLIGTDTEPYLSSSPLNPTHYVGNNPVSLFKDTNASAVESSQKISQIEFTVNNLVDGAEELIFIDGQQFTLTDGESGVTVNNSITVNIELVDDIATVRLSASQGLSDDSTIDLINGITYSNTNQSPVAGTRGVTLIKVIDTGNNTGNDRNEQVFSISSSINLLNETVPPPVFTSAATVNFTENGTGVVYTAQVTSVNTVTYSFGTDNDEALFDFGAASGEVVFKSSPDFESPIGLGTDNTYVIEINANDGVNSVSKTVNISVTNLNEAPVFTSTPITEIDDNETYGYNITVTDPENDKVVISASEIPSWLNLKNETLDEVDIFAGSRGGYMDGTGVNASFANPYGLAIDNQGNIFVADNSNHRIRKISKEGVVSTFAGSGVPGYSDGNGLSAQFYRPYDIAVDHLGYLYVSDWQNNRIRKISPDGEVTTMAGSGDDAFRDGQGVNASFSNPMGIDVDKSGNVFVADFINGRIRKIAPSGEVTTIAGNGSRGHSDGIGTSASFDGPSGLAVDLNGYLYVSDQYNHSIRKIAPDGMVRTLVWSGNGGVKDGDPGIAYFQYPSGIAVDDLGVVFVADNGNRRIRRIDQAGVTTTIIGNGTDAYSAGIGVQAGIGRPSGIAVDSNGELYISSGPYVLKRSIGKTFIQGISSAPSGSHSVLLEARDELGNVSNQSFTITVNDVTAPIFTSAATATFTENGTGTAYTVTATDASAIIYSLGTDNDEDFFDISAGEVSYKSAPDYETKSNYTIVVKASDGLYTASQTVTITIADVDEIAPVFTSATTVSFIENGTEVVYTSIATDNSPLTYSLGDGNDESFFNINATSGELIFKSAPDFETKNSYIIVINANDGFNTVSQTVTITIVDVDEIAPVFTSTTKATFTENGTGTVYTVKATDANAITYSLGTGNDESFFNLTEGVLTFKTSPDFETKSSYTIQVRANDGLNEATQNVTITITDVDEIPPVFTSANELIFGENRIGTVYTFTATDANAVTYSLGTGNDEAFFNIAAGVVTFKNAPDFETKSTYVINVIATDANNNASNLNVTIRIVDHDEIVPIVTLTADVNGLAFTPSVKMSLKFSEYVTGLDLSDFTLINASISNLEGTGNTYSFILNSILDGNASVGLKGNAVIDVGNNGNLASATFNQSFEARNELPTEINLSTSAIAENIINRAEVGSLSTKDVDVGDLHSYKLVSGSGSTNNDLFDIVGNKLFKKAGLSFNYEDVKSLSVRIQVADLRGGTYETAKTITVADVAEPTAALTIVDASNIELGGKSIIFDLVKIGASKTRQVKIKNTSPDASLQVSNIKLPVGFTASVSSFTLGIGEEKTVTITFSPTDDQFLLNRLEVISNADIQQLFVVGKGLKNRAPIAMAPSVRIAHVPGNLFKLIGYDPEGELVDFVIIEGPSLGTLTARTQAGEYTFVPNGLSPETVYEDQVIFKAVEQGGGLSSQEATVRFKFSIPDSKHALYPITIEPKDENNIDLVVKLEDQVINNEYFINGFYRGKEEKLNKVFRENIAISNSAFTVDGSTLTYRVSLSKTDYPALFTNTKVLLGVSISTTNGFRDSKAQIFSRNTAGNLGGGGINDDSSIDGNFSVFSVDSSVPENETVNLKLSAVEFGDFDLSDAVVAIVKGPISGTVGTPKLASSKDGFIEWTIAYTSASEIGLKDSVQFSVTHKGRNETLLAYARVQVIDVPDAPTLVDINDQSMDEDKTLSVDFTATDPDSQLSYQVISSNANVTGTVVDGKIELKAANDFNGNVNIQLLVTEVGGASPQVVTDDFSLVIVPVNDSPIMGDIQNQTVAEDNQLIIPLSATDIDGNVSVFNYLASSNADNNVSYKIENGSLTVTPKADFFGELEFTVNADDGTGTKTALSIGKTFKVTVTPVNDSPILSKALNTQTLVQGFPAYSLDLANFFEDKETVAKDLTYTVSSISNVALSMSGSILTITSSNGNVGLETAKLTVSDGQLTTLQDLNFLTAVNSKDITIANSISDITLQEDFGLKEIDLSTVFSYAINPSAKFAYSLAGNQNLNASINGNKIELSSVANFNGLDKLYVTAMVEGKASMMSFNITVSAVNDLPTLVTKTGDQSILEDAVFKKTISSSSFADIDNDVLTYSASYTASWLSFDATTRTFSGTPDNGNVGEVAVTLTATDPSGGKANDVFKIIVSNVNDAPTAIVLESNTMEENTVLGTAISSLSSIDVDAGDNVFTYQFVSGVGSTDNDKFTLANGKLVLAASVDYEKKSSYSIRLRTTDGFEGSFEQVMTIKVKDVNESPTEISLSSAVLTENAAIGTSVGLLASVDQDAEDSHTYAMATGTGDTNNASFEVVDNKLVAKASFDFETKESYLVRIKATDTGGLSFEKSFVISITNQAEALLRVEVGESAETTNVGETSALEISIFNDGDGQMEVSSITYPDGFTGPATIDAIAPSTNKSITINFVPTEAKTYTGNIVFKYNGGSGIKSVVAVAEMVTSIDDGVIDEVAVSIYPNPANDRITLDLIQYNGRPVDVLILNESGLQLYNSSNIINTSHDIEVGNYLQGIYIVLIKSEIGVVRKKLMIFR</sequence>
<evidence type="ECO:0000256" key="3">
    <source>
        <dbReference type="ARBA" id="ARBA00022737"/>
    </source>
</evidence>
<evidence type="ECO:0000313" key="8">
    <source>
        <dbReference type="Proteomes" id="UP000075615"/>
    </source>
</evidence>
<dbReference type="InterPro" id="IPR013783">
    <property type="entry name" value="Ig-like_fold"/>
</dbReference>
<evidence type="ECO:0000313" key="7">
    <source>
        <dbReference type="EMBL" id="KYG82210.1"/>
    </source>
</evidence>
<feature type="domain" description="Cadherin" evidence="6">
    <location>
        <begin position="1873"/>
        <end position="2007"/>
    </location>
</feature>
<comment type="subcellular location">
    <subcellularLocation>
        <location evidence="1">Cytoplasm</location>
    </subcellularLocation>
</comment>
<dbReference type="GO" id="GO:0005509">
    <property type="term" value="F:calcium ion binding"/>
    <property type="evidence" value="ECO:0007669"/>
    <property type="project" value="InterPro"/>
</dbReference>
<feature type="domain" description="Cadherin" evidence="6">
    <location>
        <begin position="3086"/>
        <end position="3214"/>
    </location>
</feature>
<keyword evidence="3" id="KW-0677">Repeat</keyword>
<dbReference type="InterPro" id="IPR056822">
    <property type="entry name" value="TEN_NHL"/>
</dbReference>
<feature type="domain" description="Cadherin" evidence="6">
    <location>
        <begin position="72"/>
        <end position="172"/>
    </location>
</feature>
<dbReference type="SUPFAM" id="SSF101898">
    <property type="entry name" value="NHL repeat"/>
    <property type="match status" value="1"/>
</dbReference>
<dbReference type="OrthoDB" id="964296at2"/>
<feature type="domain" description="Cadherin" evidence="6">
    <location>
        <begin position="4337"/>
        <end position="4431"/>
    </location>
</feature>
<dbReference type="SUPFAM" id="SSF63825">
    <property type="entry name" value="YWTD domain"/>
    <property type="match status" value="1"/>
</dbReference>
<feature type="repeat" description="NHL" evidence="4">
    <location>
        <begin position="449"/>
        <end position="479"/>
    </location>
</feature>
<feature type="region of interest" description="Disordered" evidence="5">
    <location>
        <begin position="486"/>
        <end position="508"/>
    </location>
</feature>
<dbReference type="SUPFAM" id="SSF63829">
    <property type="entry name" value="Calcium-dependent phosphotriesterase"/>
    <property type="match status" value="2"/>
</dbReference>
<organism evidence="7 8">
    <name type="scientific">Roseivirga echinicomitans</name>
    <dbReference type="NCBI Taxonomy" id="296218"/>
    <lineage>
        <taxon>Bacteria</taxon>
        <taxon>Pseudomonadati</taxon>
        <taxon>Bacteroidota</taxon>
        <taxon>Cytophagia</taxon>
        <taxon>Cytophagales</taxon>
        <taxon>Roseivirgaceae</taxon>
        <taxon>Roseivirga</taxon>
    </lineage>
</organism>